<dbReference type="AlphaFoldDB" id="A0A9J5ZPT1"/>
<name>A0A9J5ZPT1_SOLCO</name>
<feature type="region of interest" description="Disordered" evidence="1">
    <location>
        <begin position="1"/>
        <end position="53"/>
    </location>
</feature>
<evidence type="ECO:0000313" key="3">
    <source>
        <dbReference type="Proteomes" id="UP000824120"/>
    </source>
</evidence>
<reference evidence="2 3" key="1">
    <citation type="submission" date="2020-09" db="EMBL/GenBank/DDBJ databases">
        <title>De no assembly of potato wild relative species, Solanum commersonii.</title>
        <authorList>
            <person name="Cho K."/>
        </authorList>
    </citation>
    <scope>NUCLEOTIDE SEQUENCE [LARGE SCALE GENOMIC DNA]</scope>
    <source>
        <strain evidence="2">LZ3.2</strain>
        <tissue evidence="2">Leaf</tissue>
    </source>
</reference>
<evidence type="ECO:0000256" key="1">
    <source>
        <dbReference type="SAM" id="MobiDB-lite"/>
    </source>
</evidence>
<gene>
    <name evidence="2" type="ORF">H5410_013916</name>
</gene>
<comment type="caution">
    <text evidence="2">The sequence shown here is derived from an EMBL/GenBank/DDBJ whole genome shotgun (WGS) entry which is preliminary data.</text>
</comment>
<feature type="compositionally biased region" description="Polar residues" evidence="1">
    <location>
        <begin position="1"/>
        <end position="12"/>
    </location>
</feature>
<accession>A0A9J5ZPT1</accession>
<evidence type="ECO:0000313" key="2">
    <source>
        <dbReference type="EMBL" id="KAG5614092.1"/>
    </source>
</evidence>
<protein>
    <submittedName>
        <fullName evidence="2">Uncharacterized protein</fullName>
    </submittedName>
</protein>
<proteinExistence type="predicted"/>
<dbReference type="EMBL" id="JACXVP010000003">
    <property type="protein sequence ID" value="KAG5614092.1"/>
    <property type="molecule type" value="Genomic_DNA"/>
</dbReference>
<feature type="compositionally biased region" description="Polar residues" evidence="1">
    <location>
        <begin position="24"/>
        <end position="42"/>
    </location>
</feature>
<dbReference type="Proteomes" id="UP000824120">
    <property type="component" value="Chromosome 3"/>
</dbReference>
<sequence>MTWPNNGNNVSGARSAHSERDQNLARQLSAMSLNDKPGSSRSSKFKTKKGGMIKAVWQPSPLLRKDRHIMKCDGP</sequence>
<keyword evidence="3" id="KW-1185">Reference proteome</keyword>
<organism evidence="2 3">
    <name type="scientific">Solanum commersonii</name>
    <name type="common">Commerson's wild potato</name>
    <name type="synonym">Commerson's nightshade</name>
    <dbReference type="NCBI Taxonomy" id="4109"/>
    <lineage>
        <taxon>Eukaryota</taxon>
        <taxon>Viridiplantae</taxon>
        <taxon>Streptophyta</taxon>
        <taxon>Embryophyta</taxon>
        <taxon>Tracheophyta</taxon>
        <taxon>Spermatophyta</taxon>
        <taxon>Magnoliopsida</taxon>
        <taxon>eudicotyledons</taxon>
        <taxon>Gunneridae</taxon>
        <taxon>Pentapetalae</taxon>
        <taxon>asterids</taxon>
        <taxon>lamiids</taxon>
        <taxon>Solanales</taxon>
        <taxon>Solanaceae</taxon>
        <taxon>Solanoideae</taxon>
        <taxon>Solaneae</taxon>
        <taxon>Solanum</taxon>
    </lineage>
</organism>